<protein>
    <submittedName>
        <fullName evidence="2">DUF1540 domain-containing protein</fullName>
    </submittedName>
</protein>
<feature type="domain" description="DUF1540" evidence="1">
    <location>
        <begin position="5"/>
        <end position="42"/>
    </location>
</feature>
<evidence type="ECO:0000313" key="2">
    <source>
        <dbReference type="EMBL" id="MCC2253731.1"/>
    </source>
</evidence>
<comment type="caution">
    <text evidence="2">The sequence shown here is derived from an EMBL/GenBank/DDBJ whole genome shotgun (WGS) entry which is preliminary data.</text>
</comment>
<feature type="domain" description="DUF1540" evidence="1">
    <location>
        <begin position="66"/>
        <end position="104"/>
    </location>
</feature>
<name>A0ABS8FUL0_9FIRM</name>
<keyword evidence="3" id="KW-1185">Reference proteome</keyword>
<organism evidence="2 3">
    <name type="scientific">Ruminococcus turbiniformis</name>
    <dbReference type="NCBI Taxonomy" id="2881258"/>
    <lineage>
        <taxon>Bacteria</taxon>
        <taxon>Bacillati</taxon>
        <taxon>Bacillota</taxon>
        <taxon>Clostridia</taxon>
        <taxon>Eubacteriales</taxon>
        <taxon>Oscillospiraceae</taxon>
        <taxon>Ruminococcus</taxon>
    </lineage>
</organism>
<reference evidence="2 3" key="1">
    <citation type="submission" date="2021-10" db="EMBL/GenBank/DDBJ databases">
        <title>Anaerobic single-cell dispensing facilitates the cultivation of human gut bacteria.</title>
        <authorList>
            <person name="Afrizal A."/>
        </authorList>
    </citation>
    <scope>NUCLEOTIDE SEQUENCE [LARGE SCALE GENOMIC DNA]</scope>
    <source>
        <strain evidence="2 3">CLA-AA-H200</strain>
    </source>
</reference>
<evidence type="ECO:0000313" key="3">
    <source>
        <dbReference type="Proteomes" id="UP001198151"/>
    </source>
</evidence>
<dbReference type="EMBL" id="JAJEQX010000006">
    <property type="protein sequence ID" value="MCC2253731.1"/>
    <property type="molecule type" value="Genomic_DNA"/>
</dbReference>
<dbReference type="Pfam" id="PF07561">
    <property type="entry name" value="DUF1540"/>
    <property type="match status" value="2"/>
</dbReference>
<dbReference type="InterPro" id="IPR011437">
    <property type="entry name" value="DUF1540"/>
</dbReference>
<evidence type="ECO:0000259" key="1">
    <source>
        <dbReference type="Pfam" id="PF07561"/>
    </source>
</evidence>
<accession>A0ABS8FUL0</accession>
<sequence length="109" mass="11677">MPELKCTVQTCVHNQKFLCDLDSIQVGGANAKNPQETCCDSFQERKEGTYTNSMNSMKEASDMSGVDCKATNCMYNDNCQCHAGKISVEGGGAVEASGTECATFQCHCG</sequence>
<proteinExistence type="predicted"/>
<gene>
    <name evidence="2" type="ORF">LKD70_04650</name>
</gene>
<dbReference type="Proteomes" id="UP001198151">
    <property type="component" value="Unassembled WGS sequence"/>
</dbReference>
<dbReference type="RefSeq" id="WP_227706876.1">
    <property type="nucleotide sequence ID" value="NZ_JAJEQX010000006.1"/>
</dbReference>